<name>C6XDW4_METGS</name>
<dbReference type="KEGG" id="mei:Msip34_1494"/>
<reference evidence="6 7" key="2">
    <citation type="journal article" date="2011" name="J. Bacteriol.">
        <title>Genomes of three methylotrophs from a single niche uncover genetic and metabolic divergence of Methylophilaceae.</title>
        <authorList>
            <person name="Lapidus A."/>
            <person name="Clum A."/>
            <person name="Labutti K."/>
            <person name="Kaluzhnaya M.G."/>
            <person name="Lim S."/>
            <person name="Beck D.A."/>
            <person name="Glavina Del Rio T."/>
            <person name="Nolan M."/>
            <person name="Mavromatis K."/>
            <person name="Huntemann M."/>
            <person name="Lucas S."/>
            <person name="Lidstrom M.E."/>
            <person name="Ivanova N."/>
            <person name="Chistoserdova L."/>
        </authorList>
    </citation>
    <scope>NUCLEOTIDE SEQUENCE [LARGE SCALE GENOMIC DNA]</scope>
    <source>
        <strain evidence="6 7">SIP3-4</strain>
    </source>
</reference>
<comment type="similarity">
    <text evidence="1 5">Belongs to the HisA/HisF family.</text>
</comment>
<dbReference type="AlphaFoldDB" id="C6XDW4"/>
<dbReference type="Proteomes" id="UP000002743">
    <property type="component" value="Chromosome"/>
</dbReference>
<dbReference type="EMBL" id="CP001674">
    <property type="protein sequence ID" value="ACT50739.1"/>
    <property type="molecule type" value="Genomic_DNA"/>
</dbReference>
<dbReference type="Gene3D" id="3.20.20.70">
    <property type="entry name" value="Aldolase class I"/>
    <property type="match status" value="1"/>
</dbReference>
<dbReference type="HOGENOM" id="CLU_048577_2_1_4"/>
<gene>
    <name evidence="6" type="ordered locus">Msip34_1494</name>
</gene>
<dbReference type="CDD" id="cd04723">
    <property type="entry name" value="HisA_HisF"/>
    <property type="match status" value="1"/>
</dbReference>
<dbReference type="InterPro" id="IPR013785">
    <property type="entry name" value="Aldolase_TIM"/>
</dbReference>
<evidence type="ECO:0000313" key="6">
    <source>
        <dbReference type="EMBL" id="ACT50739.1"/>
    </source>
</evidence>
<comment type="pathway">
    <text evidence="4">Amino-acid biosynthesis.</text>
</comment>
<dbReference type="RefSeq" id="WP_015830178.1">
    <property type="nucleotide sequence ID" value="NC_012969.1"/>
</dbReference>
<reference evidence="7" key="1">
    <citation type="submission" date="2009-07" db="EMBL/GenBank/DDBJ databases">
        <title>Complete sequence of chromosome of Methylovorus sp. SIP3-4.</title>
        <authorList>
            <person name="Lucas S."/>
            <person name="Copeland A."/>
            <person name="Lapidus A."/>
            <person name="Glavina del Rio T."/>
            <person name="Tice H."/>
            <person name="Bruce D."/>
            <person name="Goodwin L."/>
            <person name="Pitluck S."/>
            <person name="Clum A."/>
            <person name="Larimer F."/>
            <person name="Land M."/>
            <person name="Hauser L."/>
            <person name="Kyrpides N."/>
            <person name="Mikhailova N."/>
            <person name="Kayluzhnaya M."/>
            <person name="Chistoserdova L."/>
        </authorList>
    </citation>
    <scope>NUCLEOTIDE SEQUENCE [LARGE SCALE GENOMIC DNA]</scope>
    <source>
        <strain evidence="7">SIP3-4</strain>
    </source>
</reference>
<dbReference type="SUPFAM" id="SSF51366">
    <property type="entry name" value="Ribulose-phoshate binding barrel"/>
    <property type="match status" value="1"/>
</dbReference>
<evidence type="ECO:0000256" key="3">
    <source>
        <dbReference type="ARBA" id="ARBA00023102"/>
    </source>
</evidence>
<protein>
    <submittedName>
        <fullName evidence="6">Histidine biosynthesis protein</fullName>
    </submittedName>
</protein>
<dbReference type="GO" id="GO:0000105">
    <property type="term" value="P:L-histidine biosynthetic process"/>
    <property type="evidence" value="ECO:0007669"/>
    <property type="project" value="UniProtKB-KW"/>
</dbReference>
<dbReference type="OrthoDB" id="8535539at2"/>
<evidence type="ECO:0000256" key="2">
    <source>
        <dbReference type="ARBA" id="ARBA00022605"/>
    </source>
</evidence>
<evidence type="ECO:0000256" key="1">
    <source>
        <dbReference type="ARBA" id="ARBA00009667"/>
    </source>
</evidence>
<dbReference type="InterPro" id="IPR011060">
    <property type="entry name" value="RibuloseP-bd_barrel"/>
</dbReference>
<proteinExistence type="inferred from homology"/>
<evidence type="ECO:0000256" key="4">
    <source>
        <dbReference type="ARBA" id="ARBA00029440"/>
    </source>
</evidence>
<sequence>MNIIPVIDLLEHHVVHAKRGERQHYRPIESGLCDSSQPLAITRALLELYPFDTLYIADLNAIQGKPAHVDEIALIRQHYPQLRIWLDAGFKNTRDLLPWSGLEVTPVIGSESLPDIGAYQELISEGVAHVLSLDFRGDRYQGPEALLDNPRLWPQLVIGMTLANVGSNQGPDHARLQQLVGMAQHGKLYGAGGVRDINDLQRLREQGIAGALVASALHSGQISSQDIAHISL</sequence>
<organism evidence="6 7">
    <name type="scientific">Methylovorus glucosotrophus (strain SIP3-4)</name>
    <dbReference type="NCBI Taxonomy" id="582744"/>
    <lineage>
        <taxon>Bacteria</taxon>
        <taxon>Pseudomonadati</taxon>
        <taxon>Pseudomonadota</taxon>
        <taxon>Betaproteobacteria</taxon>
        <taxon>Nitrosomonadales</taxon>
        <taxon>Methylophilaceae</taxon>
        <taxon>Methylovorus</taxon>
    </lineage>
</organism>
<accession>C6XDW4</accession>
<dbReference type="InterPro" id="IPR006062">
    <property type="entry name" value="His_biosynth"/>
</dbReference>
<keyword evidence="2 5" id="KW-0028">Amino-acid biosynthesis</keyword>
<dbReference type="Pfam" id="PF00977">
    <property type="entry name" value="His_biosynth"/>
    <property type="match status" value="1"/>
</dbReference>
<dbReference type="eggNOG" id="COG1411">
    <property type="taxonomic scope" value="Bacteria"/>
</dbReference>
<evidence type="ECO:0000313" key="7">
    <source>
        <dbReference type="Proteomes" id="UP000002743"/>
    </source>
</evidence>
<keyword evidence="7" id="KW-1185">Reference proteome</keyword>
<dbReference type="STRING" id="582744.Msip34_1494"/>
<evidence type="ECO:0000256" key="5">
    <source>
        <dbReference type="RuleBase" id="RU003657"/>
    </source>
</evidence>
<keyword evidence="3 5" id="KW-0368">Histidine biosynthesis</keyword>